<evidence type="ECO:0000313" key="1">
    <source>
        <dbReference type="EMBL" id="KAI4457913.1"/>
    </source>
</evidence>
<dbReference type="EMBL" id="CM043021">
    <property type="protein sequence ID" value="KAI4457913.1"/>
    <property type="molecule type" value="Genomic_DNA"/>
</dbReference>
<proteinExistence type="predicted"/>
<gene>
    <name evidence="1" type="ORF">MML48_7g00016071</name>
</gene>
<protein>
    <submittedName>
        <fullName evidence="1">Carboxylesterase</fullName>
    </submittedName>
</protein>
<dbReference type="Proteomes" id="UP001056778">
    <property type="component" value="Chromosome 7"/>
</dbReference>
<sequence length="1287" mass="144218">MQMEIFSELIHICMFQPPKEPYNWTGTWVANIKHQCLQSISMPWTKPVVVGDEDCLYINVYVPREKPSPSDNFNVIAHFHGGAFMLGHGHMYAGPEYLMDEDVILVTMNYRVGAFGFLSTEDDVVPGNNGMKDQVMSLKWIQNNIRYFGGNPNSVTITGMSAGGASVHLHYFSPLSKGLFHRGFSEGGTALDPWVLQEQGLEKAKRLAMLVGCPTDTSKEIIDCLRSRSGNKIVEQMKEFIAVMGCPLAPFAPVIEKEEEGAFLTEHPYKMLIDKTVTDVPWIVTIAEQEGYTLGLSFTKIFGEDLEKFDEAAPYLLDYNYTIAEVEKAEVNKKIKETYFKDGISFETLGKLFGDRLFIASADTSAKLQANANKSPVYFYILGYKGQHSIVDLFGINAEKIGIFADNSFPTLEISTGLLQGTYKTSYNGRKFSAFDGVPYARPPVGELRFEPPKEPYNWTGIWRADTNYMCIQSFIGVKALGVSGEEDCLYLNVYVPREELSHTDNLDVIVHIHGGAFMLGSGHFYAGPEYLMDEEVILVTINYRLGPFGFLSTEDEIQPGNNGLKDQVQALKWIRSNIKYFGGNPNSVTLTGMSAGGASVHYHYFSPSSKGLFHRGYSQSGTALSPWAFQEASLDKAKHLAISVGCPVDISANLIHCLRSRSAYSITEAVKHFFGYDVLPFSPFGPVIEKKHDGAFITEHPYKMLVNRQVADIPWITSVTEREGIFPGAYFTDELSVLEQDFHKIAPHVLDYNYTISDGQKSSITDKIRSHYFKESINLHDFITAPQEVSNWTGTWIADMKHKCLQSYKSSKELGAADMHKISIEAVASFEKLLLYILGEEDCLYLNIYVPRTNLSSSDNLNILIHLHGGAWMLGSGDFYAGPEYLMDEEVIFITINYRLGPFGFLSTEDEVQPGNNGLKDQLQALIWIQKNIKYFGGNPDSVTLTGMSAGGASVHYHYLSPLSRGLFHRGISQSGTALSPWAIQEASLDKAKRLAVLMGCPTRSSREIVDCLKVRNGNQIAEAVKNFFVYEAVPFSPFGPVVEIDHKGAFLTEHPYTMLVNGQIADIPWITSVTEREGIYPAAFFADQMDQVDKEFEEIALHVLDFNYTISEIEKASISKKIKGHYFKESVNLQDFISLCGDRLFKIEADIAAKLQVASNKSPVYFYIMGYRGQHSFSEIFLGTPDDIGVSHADDVQYYLKTPLVVEDKLSKADEEMKSIFMQWILNFATFKNSSLGNAIQPIRMVLESQNLSEKLDYTANKNRKAEERPKVHIHNIYHGMKSKP</sequence>
<organism evidence="1 2">
    <name type="scientific">Holotrichia oblita</name>
    <name type="common">Chafer beetle</name>
    <dbReference type="NCBI Taxonomy" id="644536"/>
    <lineage>
        <taxon>Eukaryota</taxon>
        <taxon>Metazoa</taxon>
        <taxon>Ecdysozoa</taxon>
        <taxon>Arthropoda</taxon>
        <taxon>Hexapoda</taxon>
        <taxon>Insecta</taxon>
        <taxon>Pterygota</taxon>
        <taxon>Neoptera</taxon>
        <taxon>Endopterygota</taxon>
        <taxon>Coleoptera</taxon>
        <taxon>Polyphaga</taxon>
        <taxon>Scarabaeiformia</taxon>
        <taxon>Scarabaeidae</taxon>
        <taxon>Melolonthinae</taxon>
        <taxon>Holotrichia</taxon>
    </lineage>
</organism>
<accession>A0ACB9SS26</accession>
<reference evidence="1" key="1">
    <citation type="submission" date="2022-04" db="EMBL/GenBank/DDBJ databases">
        <title>Chromosome-scale genome assembly of Holotrichia oblita Faldermann.</title>
        <authorList>
            <person name="Rongchong L."/>
        </authorList>
    </citation>
    <scope>NUCLEOTIDE SEQUENCE</scope>
    <source>
        <strain evidence="1">81SQS9</strain>
    </source>
</reference>
<keyword evidence="2" id="KW-1185">Reference proteome</keyword>
<evidence type="ECO:0000313" key="2">
    <source>
        <dbReference type="Proteomes" id="UP001056778"/>
    </source>
</evidence>
<comment type="caution">
    <text evidence="1">The sequence shown here is derived from an EMBL/GenBank/DDBJ whole genome shotgun (WGS) entry which is preliminary data.</text>
</comment>
<name>A0ACB9SS26_HOLOL</name>